<protein>
    <recommendedName>
        <fullName evidence="2">Integrase catalytic domain-containing protein</fullName>
    </recommendedName>
</protein>
<dbReference type="Proteomes" id="UP001620645">
    <property type="component" value="Unassembled WGS sequence"/>
</dbReference>
<dbReference type="InterPro" id="IPR012337">
    <property type="entry name" value="RNaseH-like_sf"/>
</dbReference>
<evidence type="ECO:0000259" key="2">
    <source>
        <dbReference type="PROSITE" id="PS50994"/>
    </source>
</evidence>
<feature type="compositionally biased region" description="Basic and acidic residues" evidence="1">
    <location>
        <begin position="509"/>
        <end position="525"/>
    </location>
</feature>
<proteinExistence type="predicted"/>
<feature type="compositionally biased region" description="Pro residues" evidence="1">
    <location>
        <begin position="1209"/>
        <end position="1224"/>
    </location>
</feature>
<organism evidence="3 4">
    <name type="scientific">Heterodera schachtii</name>
    <name type="common">Sugarbeet cyst nematode worm</name>
    <name type="synonym">Tylenchus schachtii</name>
    <dbReference type="NCBI Taxonomy" id="97005"/>
    <lineage>
        <taxon>Eukaryota</taxon>
        <taxon>Metazoa</taxon>
        <taxon>Ecdysozoa</taxon>
        <taxon>Nematoda</taxon>
        <taxon>Chromadorea</taxon>
        <taxon>Rhabditida</taxon>
        <taxon>Tylenchina</taxon>
        <taxon>Tylenchomorpha</taxon>
        <taxon>Tylenchoidea</taxon>
        <taxon>Heteroderidae</taxon>
        <taxon>Heteroderinae</taxon>
        <taxon>Heterodera</taxon>
    </lineage>
</organism>
<feature type="region of interest" description="Disordered" evidence="1">
    <location>
        <begin position="466"/>
        <end position="647"/>
    </location>
</feature>
<dbReference type="PANTHER" id="PTHR48125:SF12">
    <property type="entry name" value="AT HOOK TRANSCRIPTION FACTOR FAMILY-RELATED"/>
    <property type="match status" value="1"/>
</dbReference>
<feature type="compositionally biased region" description="Low complexity" evidence="1">
    <location>
        <begin position="1275"/>
        <end position="1288"/>
    </location>
</feature>
<feature type="compositionally biased region" description="Basic residues" evidence="1">
    <location>
        <begin position="614"/>
        <end position="625"/>
    </location>
</feature>
<feature type="region of interest" description="Disordered" evidence="1">
    <location>
        <begin position="1105"/>
        <end position="1437"/>
    </location>
</feature>
<feature type="compositionally biased region" description="Pro residues" evidence="1">
    <location>
        <begin position="475"/>
        <end position="484"/>
    </location>
</feature>
<feature type="compositionally biased region" description="Basic and acidic residues" evidence="1">
    <location>
        <begin position="369"/>
        <end position="379"/>
    </location>
</feature>
<evidence type="ECO:0000313" key="4">
    <source>
        <dbReference type="Proteomes" id="UP001620645"/>
    </source>
</evidence>
<sequence length="2073" mass="234603">MNSAVPALQKAGVDVYAGVPSEELVKRFPKPLLLILDDLMLSIDEKYLSDLFTKKSHHHQFAVVFVTQNLFERKIKVARMSAQYMVLMRAPNSQLSIRNIGVQLFPRQLDFFLDAYRKATARPYGYLLIDMHASSDPSLRLRTNIFKDEQEEEEGTVVFIPKNGAKLIGKANSEQLLALVEICLNLVASRFRLTSRQKKRLMPHVDTVRRISRARKIYRGLTSVSDTGDLNLDAVRHDLNRARGERTNPSAKNVNYNQQLRRYLKMRRELADRPSKVELTKGISVLLRRGGEDEDGEVVDTPPRPPAPPPPPPPPPPGRHPPRGPPPPPHRQWPRRGPNPPARQPSPPGSPPPRPERPQRPSRASRRGGRLEKWRKSRYDIQQRQPVVRDLLAEAAAAPLPESDDDDDEYMLENGFALSAPSQYYGDLPVLPDNAEEIEEMDTVQHSIATRRKLMKDYANDDDDLWRKRYRIYPRSPPRLPSPPRLKTKIELRPPPPRPTAKRERKHPKLELKPQKRESKFKLDPRPSTSRQAGYFPPPTPKTKPKYEPLPTRRPVPYRIPEREPKIVRTPQQQQQPTPPAAVVEEMPYVPPPRRGTKRHHAVTDDDENGEVRIRKRVRQPRRVRVQYSPEPGPSTSAQSDEQQRQQQRELFAIPSNQLTKTQRIERLYIKCNHYADRMGVRGNTINTPNGKPLAHSNLRMAINPTKETVTEQNHPDGTDNQEGISPEKMELINSMLDKMYNDPSSPAAFAGVTALWKEARKTIKHLRKKDVQHYLDGHRTYTLMRPRRVHFPRAKTVAAGFMTDVQVDLADFQALSRHNRGHRYLLVAVDVLSKRLFVVPLKNKRADEMLEAFKKLIDQMPMVPHRIFSDKGTEFKNRLMKEFFEEQEIEKHEPVHSSVKASVAERAIRNVKQRLYRYFAEKETLNWVDAVQKIVDGINSSPSRVHDEFVRMSREKGQFEKGYLPNYGDEILEIDEVLKAVRPIRYKLRDEHGEKFKGSFYEQELARVRKDAETSYRIEKPLHFNGSWVCGLHSISYPYSWSTIGTLDEQWIDIHFTDRRATGEDRQRVIRVPVPKASHSRVEQLRDFLSVRLRNHSVAKLLPLPREVEENRNRTTKPLGSPPPLKRQKREQVSDANGKQIGPPPTENDDDDEEIIEESPPHHEEDEEEGPIEESPPHHEEDEEEGPIEESPPHYDEEQKDTVTVPVTPKPSSLPPPAAPSPVKPSIITTTPAPPTAKSSPPTPQQPPAKSSTPAPQPPKQPATTTTPQPPKPSTSQPLKPKTTTTTPTPPVIKPATPPPKTETPVPPPPKPPTSTPQPPKTVTPAITKVTSPSVRTTISAPPAQLKSSAPSPKSAAAKGKLTVKTETPAKPISTSVKPIITAPPAQLKTPATSQVKPQQPSQPQVPPSGSLPRFVGTEHQQPSQPPPPTSAAQIDPSRLVHRLDPPKIFFITPPANQNPLTYVPISIFILYENDLERFKVVFNEEIISHLSFSPQLGYALGFENPQHVVSNEVAKYGFDLRGGISSFAVYSKGLTENMIIGNSLSSLLRVVSISGAIPGEYNEKIYDSPIFARVLPREINEIEIELRTMDKGRLVPFAYGTTMVVLIFKKYDEYVQYGSGLEKDNFDYFRGSSPFQRGYGIQRGAGVGDVFRGLWRFFLPILRRVGTTVGSEALSTGQRVLERVFELLPSNPLTDTPYHFKLHSSQNYIDLSKCYLLTEFRIRKENNNGQLVDLTVDDADIAPIQMIGQTFIRNIKMSINGREIFNANSLMAYKTYFSHELSYSTTAKDSHLNAAGYYRDMGDALEIGNGFIARRNLFAGSNVAQFIAKIDTDLFNQPLYLINFCELDIEILPNDNAFVLIAPSGGRYHFEVVGLKMYVKKVSLMDGFALDIAQKLEVKPVRYAVRKTMMKSMFISPGRYEFTANMFMDQIPRRVTMVHSTFNHLMFAKFPLLQMGDRTPRRPMIWITQTGKYVRPFNDMNEAVGFANSTESNGITFAQYGKTHCIYVFNLTNSGDDQAALFDLIKNGTTAVSIKFNQPVPAGGIMLVVMGECDSLVMLDKNRSISTDTTI</sequence>
<comment type="caution">
    <text evidence="3">The sequence shown here is derived from an EMBL/GenBank/DDBJ whole genome shotgun (WGS) entry which is preliminary data.</text>
</comment>
<feature type="compositionally biased region" description="Polar residues" evidence="1">
    <location>
        <begin position="1330"/>
        <end position="1340"/>
    </location>
</feature>
<dbReference type="PANTHER" id="PTHR48125">
    <property type="entry name" value="LP07818P1"/>
    <property type="match status" value="1"/>
</dbReference>
<feature type="compositionally biased region" description="Pro residues" evidence="1">
    <location>
        <begin position="1289"/>
        <end position="1323"/>
    </location>
</feature>
<dbReference type="InterPro" id="IPR001584">
    <property type="entry name" value="Integrase_cat-core"/>
</dbReference>
<feature type="region of interest" description="Disordered" evidence="1">
    <location>
        <begin position="282"/>
        <end position="379"/>
    </location>
</feature>
<dbReference type="InterPro" id="IPR036397">
    <property type="entry name" value="RNaseH_sf"/>
</dbReference>
<dbReference type="Gene3D" id="3.30.420.10">
    <property type="entry name" value="Ribonuclease H-like superfamily/Ribonuclease H"/>
    <property type="match status" value="1"/>
</dbReference>
<accession>A0ABD2JLH4</accession>
<reference evidence="3 4" key="1">
    <citation type="submission" date="2024-10" db="EMBL/GenBank/DDBJ databases">
        <authorList>
            <person name="Kim D."/>
        </authorList>
    </citation>
    <scope>NUCLEOTIDE SEQUENCE [LARGE SCALE GENOMIC DNA]</scope>
    <source>
        <strain evidence="3">Taebaek</strain>
    </source>
</reference>
<gene>
    <name evidence="3" type="ORF">niasHS_004871</name>
</gene>
<evidence type="ECO:0000313" key="3">
    <source>
        <dbReference type="EMBL" id="KAL3091466.1"/>
    </source>
</evidence>
<feature type="compositionally biased region" description="Basic and acidic residues" evidence="1">
    <location>
        <begin position="1192"/>
        <end position="1202"/>
    </location>
</feature>
<dbReference type="EMBL" id="JBICCN010000131">
    <property type="protein sequence ID" value="KAL3091466.1"/>
    <property type="molecule type" value="Genomic_DNA"/>
</dbReference>
<feature type="compositionally biased region" description="Low complexity" evidence="1">
    <location>
        <begin position="1225"/>
        <end position="1241"/>
    </location>
</feature>
<feature type="compositionally biased region" description="Low complexity" evidence="1">
    <location>
        <begin position="1395"/>
        <end position="1404"/>
    </location>
</feature>
<dbReference type="PROSITE" id="PS50994">
    <property type="entry name" value="INTEGRASE"/>
    <property type="match status" value="1"/>
</dbReference>
<name>A0ABD2JLH4_HETSC</name>
<evidence type="ECO:0000256" key="1">
    <source>
        <dbReference type="SAM" id="MobiDB-lite"/>
    </source>
</evidence>
<feature type="domain" description="Integrase catalytic" evidence="2">
    <location>
        <begin position="789"/>
        <end position="962"/>
    </location>
</feature>
<dbReference type="SUPFAM" id="SSF53098">
    <property type="entry name" value="Ribonuclease H-like"/>
    <property type="match status" value="1"/>
</dbReference>
<feature type="compositionally biased region" description="Pro residues" evidence="1">
    <location>
        <begin position="302"/>
        <end position="353"/>
    </location>
</feature>
<keyword evidence="4" id="KW-1185">Reference proteome</keyword>
<feature type="compositionally biased region" description="Acidic residues" evidence="1">
    <location>
        <begin position="1148"/>
        <end position="1158"/>
    </location>
</feature>
<feature type="compositionally biased region" description="Low complexity" evidence="1">
    <location>
        <begin position="1341"/>
        <end position="1362"/>
    </location>
</feature>